<proteinExistence type="predicted"/>
<comment type="caution">
    <text evidence="2">The sequence shown here is derived from an EMBL/GenBank/DDBJ whole genome shotgun (WGS) entry which is preliminary data.</text>
</comment>
<protein>
    <submittedName>
        <fullName evidence="2">Uncharacterized protein</fullName>
    </submittedName>
</protein>
<evidence type="ECO:0000256" key="1">
    <source>
        <dbReference type="SAM" id="MobiDB-lite"/>
    </source>
</evidence>
<dbReference type="EMBL" id="NMUH01002744">
    <property type="protein sequence ID" value="MQM01847.1"/>
    <property type="molecule type" value="Genomic_DNA"/>
</dbReference>
<sequence>IFFFVEETSFDTTCCPASKPRGGVNEILKINEYLKPVHKIVIQNTLRRLLVLVKEKSNTQRQSHDTENYPGSDLLSLGVLRPVPEQYLRISLTRVQSPLRTLQHPAPQLVFLHNRREQHPGYHTRSSFTTEGNNTLDTPPGLPSQPKGTTQEK</sequence>
<feature type="region of interest" description="Disordered" evidence="1">
    <location>
        <begin position="120"/>
        <end position="153"/>
    </location>
</feature>
<dbReference type="Proteomes" id="UP000652761">
    <property type="component" value="Unassembled WGS sequence"/>
</dbReference>
<evidence type="ECO:0000313" key="2">
    <source>
        <dbReference type="EMBL" id="MQM01847.1"/>
    </source>
</evidence>
<keyword evidence="3" id="KW-1185">Reference proteome</keyword>
<name>A0A843W3D8_COLES</name>
<gene>
    <name evidence="2" type="ORF">Taro_034596</name>
</gene>
<dbReference type="AlphaFoldDB" id="A0A843W3D8"/>
<accession>A0A843W3D8</accession>
<reference evidence="2" key="1">
    <citation type="submission" date="2017-07" db="EMBL/GenBank/DDBJ databases">
        <title>Taro Niue Genome Assembly and Annotation.</title>
        <authorList>
            <person name="Atibalentja N."/>
            <person name="Keating K."/>
            <person name="Fields C.J."/>
        </authorList>
    </citation>
    <scope>NUCLEOTIDE SEQUENCE</scope>
    <source>
        <strain evidence="2">Niue_2</strain>
        <tissue evidence="2">Leaf</tissue>
    </source>
</reference>
<feature type="compositionally biased region" description="Polar residues" evidence="1">
    <location>
        <begin position="124"/>
        <end position="137"/>
    </location>
</feature>
<organism evidence="2 3">
    <name type="scientific">Colocasia esculenta</name>
    <name type="common">Wild taro</name>
    <name type="synonym">Arum esculentum</name>
    <dbReference type="NCBI Taxonomy" id="4460"/>
    <lineage>
        <taxon>Eukaryota</taxon>
        <taxon>Viridiplantae</taxon>
        <taxon>Streptophyta</taxon>
        <taxon>Embryophyta</taxon>
        <taxon>Tracheophyta</taxon>
        <taxon>Spermatophyta</taxon>
        <taxon>Magnoliopsida</taxon>
        <taxon>Liliopsida</taxon>
        <taxon>Araceae</taxon>
        <taxon>Aroideae</taxon>
        <taxon>Colocasieae</taxon>
        <taxon>Colocasia</taxon>
    </lineage>
</organism>
<evidence type="ECO:0000313" key="3">
    <source>
        <dbReference type="Proteomes" id="UP000652761"/>
    </source>
</evidence>
<feature type="non-terminal residue" evidence="2">
    <location>
        <position position="153"/>
    </location>
</feature>